<feature type="transmembrane region" description="Helical" evidence="1">
    <location>
        <begin position="102"/>
        <end position="125"/>
    </location>
</feature>
<evidence type="ECO:0000256" key="1">
    <source>
        <dbReference type="SAM" id="Phobius"/>
    </source>
</evidence>
<dbReference type="EMBL" id="MCGH01000002">
    <property type="protein sequence ID" value="ODM07368.1"/>
    <property type="molecule type" value="Genomic_DNA"/>
</dbReference>
<feature type="transmembrane region" description="Helical" evidence="1">
    <location>
        <begin position="6"/>
        <end position="26"/>
    </location>
</feature>
<comment type="caution">
    <text evidence="2">The sequence shown here is derived from an EMBL/GenBank/DDBJ whole genome shotgun (WGS) entry which is preliminary data.</text>
</comment>
<evidence type="ECO:0000313" key="3">
    <source>
        <dbReference type="Proteomes" id="UP000094067"/>
    </source>
</evidence>
<evidence type="ECO:0000313" key="2">
    <source>
        <dbReference type="EMBL" id="ODM07368.1"/>
    </source>
</evidence>
<gene>
    <name evidence="2" type="ORF">BEI61_03258</name>
</gene>
<organism evidence="2 3">
    <name type="scientific">Eisenbergiella tayi</name>
    <dbReference type="NCBI Taxonomy" id="1432052"/>
    <lineage>
        <taxon>Bacteria</taxon>
        <taxon>Bacillati</taxon>
        <taxon>Bacillota</taxon>
        <taxon>Clostridia</taxon>
        <taxon>Lachnospirales</taxon>
        <taxon>Lachnospiraceae</taxon>
        <taxon>Eisenbergiella</taxon>
    </lineage>
</organism>
<name>A0A1E3AF48_9FIRM</name>
<dbReference type="Proteomes" id="UP000094067">
    <property type="component" value="Unassembled WGS sequence"/>
</dbReference>
<sequence>MLGHFGFSYVGILYLLMLFLPNIIWIKNKPEGYSSEGENRILGMFENTGQVLAVCAAVIFSDFNIRPEFPWILWLIISFVFMIMYELYWVRYFRSPKTLSDFYSSFAGIPVAGAVLPVIAFFLLGIYGKNIWMLLATVILGIGHIGIHLEHRKGIGTKR</sequence>
<dbReference type="PATRIC" id="fig|1432052.4.peg.3631"/>
<feature type="transmembrane region" description="Helical" evidence="1">
    <location>
        <begin position="47"/>
        <end position="65"/>
    </location>
</feature>
<keyword evidence="1" id="KW-0472">Membrane</keyword>
<feature type="transmembrane region" description="Helical" evidence="1">
    <location>
        <begin position="131"/>
        <end position="149"/>
    </location>
</feature>
<reference evidence="2 3" key="1">
    <citation type="submission" date="2016-07" db="EMBL/GenBank/DDBJ databases">
        <title>Characterization of isolates of Eisenbergiella tayi derived from blood cultures, using whole genome sequencing.</title>
        <authorList>
            <person name="Burdz T."/>
            <person name="Wiebe D."/>
            <person name="Huynh C."/>
            <person name="Bernard K."/>
        </authorList>
    </citation>
    <scope>NUCLEOTIDE SEQUENCE [LARGE SCALE GENOMIC DNA]</scope>
    <source>
        <strain evidence="2 3">NML 110608</strain>
    </source>
</reference>
<accession>A0A1E3AF48</accession>
<dbReference type="RefSeq" id="WP_171902299.1">
    <property type="nucleotide sequence ID" value="NZ_MCGH01000002.1"/>
</dbReference>
<keyword evidence="1" id="KW-1133">Transmembrane helix</keyword>
<keyword evidence="1" id="KW-0812">Transmembrane</keyword>
<dbReference type="AlphaFoldDB" id="A0A1E3AF48"/>
<feature type="transmembrane region" description="Helical" evidence="1">
    <location>
        <begin position="71"/>
        <end position="90"/>
    </location>
</feature>
<protein>
    <submittedName>
        <fullName evidence="2">Uncharacterized protein</fullName>
    </submittedName>
</protein>
<proteinExistence type="predicted"/>